<protein>
    <submittedName>
        <fullName evidence="3">Uncharacterized protein</fullName>
    </submittedName>
</protein>
<dbReference type="AlphaFoldDB" id="A0AAV1VAC9"/>
<evidence type="ECO:0000313" key="3">
    <source>
        <dbReference type="EMBL" id="CAK7943441.1"/>
    </source>
</evidence>
<evidence type="ECO:0000256" key="2">
    <source>
        <dbReference type="SAM" id="Phobius"/>
    </source>
</evidence>
<keyword evidence="2" id="KW-0472">Membrane</keyword>
<name>A0AAV1VAC9_9STRA</name>
<dbReference type="Proteomes" id="UP001162060">
    <property type="component" value="Unassembled WGS sequence"/>
</dbReference>
<accession>A0AAV1VAC9</accession>
<reference evidence="3" key="1">
    <citation type="submission" date="2024-01" db="EMBL/GenBank/DDBJ databases">
        <authorList>
            <person name="Webb A."/>
        </authorList>
    </citation>
    <scope>NUCLEOTIDE SEQUENCE</scope>
    <source>
        <strain evidence="3">Pm1</strain>
    </source>
</reference>
<keyword evidence="2" id="KW-1133">Transmembrane helix</keyword>
<keyword evidence="2" id="KW-0812">Transmembrane</keyword>
<proteinExistence type="predicted"/>
<comment type="caution">
    <text evidence="3">The sequence shown here is derived from an EMBL/GenBank/DDBJ whole genome shotgun (WGS) entry which is preliminary data.</text>
</comment>
<feature type="compositionally biased region" description="Basic and acidic residues" evidence="1">
    <location>
        <begin position="247"/>
        <end position="259"/>
    </location>
</feature>
<feature type="region of interest" description="Disordered" evidence="1">
    <location>
        <begin position="211"/>
        <end position="259"/>
    </location>
</feature>
<evidence type="ECO:0000313" key="4">
    <source>
        <dbReference type="Proteomes" id="UP001162060"/>
    </source>
</evidence>
<evidence type="ECO:0000256" key="1">
    <source>
        <dbReference type="SAM" id="MobiDB-lite"/>
    </source>
</evidence>
<sequence>MVSSVERAEVTAMELLLLHQQQQHDTAATSATALDSMAQIFGEAHAVVEALDAADVTERLARVVTVMQESLRLVGHNVGSILQDEEKMHDLCEHVKQADARALEVLQLSSRALLENYQQHSGQGRDGDGSEVPMVVSGDRVGSSSAIVVAHFDEEKVRNVMVVAESVCTTIDHALGTITDDELALASQLSLDIAQKLLEAGQSLFTSLGDDERRKGRAADRGDRITIEEVEDEEGGGGTSEMSGTVQEDKKRREKTRSRQLEHAAVLRTYVMDVYTRTRKGAVEHPFLAGAVTAMGLPFIGLAIPVASFVAAALAVEKYFPEHTQLILELCSNLVQMSKLWWLLLKVGTRQVSVVATECFKSWYEYASTNGFVATGIEMVSTGCNLGFVGASYLYQMTLAFTKQVLQ</sequence>
<dbReference type="EMBL" id="CAKLBY020000302">
    <property type="protein sequence ID" value="CAK7943441.1"/>
    <property type="molecule type" value="Genomic_DNA"/>
</dbReference>
<organism evidence="3 4">
    <name type="scientific">Peronospora matthiolae</name>
    <dbReference type="NCBI Taxonomy" id="2874970"/>
    <lineage>
        <taxon>Eukaryota</taxon>
        <taxon>Sar</taxon>
        <taxon>Stramenopiles</taxon>
        <taxon>Oomycota</taxon>
        <taxon>Peronosporomycetes</taxon>
        <taxon>Peronosporales</taxon>
        <taxon>Peronosporaceae</taxon>
        <taxon>Peronospora</taxon>
    </lineage>
</organism>
<gene>
    <name evidence="3" type="ORF">PM001_LOCUS28591</name>
</gene>
<feature type="compositionally biased region" description="Basic and acidic residues" evidence="1">
    <location>
        <begin position="211"/>
        <end position="227"/>
    </location>
</feature>
<feature type="transmembrane region" description="Helical" evidence="2">
    <location>
        <begin position="287"/>
        <end position="316"/>
    </location>
</feature>